<dbReference type="InterPro" id="IPR052027">
    <property type="entry name" value="PspC"/>
</dbReference>
<dbReference type="InterPro" id="IPR007168">
    <property type="entry name" value="Phageshock_PspC_N"/>
</dbReference>
<evidence type="ECO:0000256" key="2">
    <source>
        <dbReference type="ARBA" id="ARBA00022475"/>
    </source>
</evidence>
<reference evidence="8" key="2">
    <citation type="journal article" date="2021" name="PeerJ">
        <title>Extensive microbial diversity within the chicken gut microbiome revealed by metagenomics and culture.</title>
        <authorList>
            <person name="Gilroy R."/>
            <person name="Ravi A."/>
            <person name="Getino M."/>
            <person name="Pursley I."/>
            <person name="Horton D.L."/>
            <person name="Alikhan N.F."/>
            <person name="Baker D."/>
            <person name="Gharbi K."/>
            <person name="Hall N."/>
            <person name="Watson M."/>
            <person name="Adriaenssens E.M."/>
            <person name="Foster-Nyarko E."/>
            <person name="Jarju S."/>
            <person name="Secka A."/>
            <person name="Antonio M."/>
            <person name="Oren A."/>
            <person name="Chaudhuri R.R."/>
            <person name="La Ragione R."/>
            <person name="Hildebrand F."/>
            <person name="Pallen M.J."/>
        </authorList>
    </citation>
    <scope>NUCLEOTIDE SEQUENCE</scope>
    <source>
        <strain evidence="8">10669</strain>
    </source>
</reference>
<keyword evidence="5 6" id="KW-0472">Membrane</keyword>
<evidence type="ECO:0000259" key="7">
    <source>
        <dbReference type="Pfam" id="PF04024"/>
    </source>
</evidence>
<protein>
    <submittedName>
        <fullName evidence="8">PspC domain-containing protein</fullName>
    </submittedName>
</protein>
<organism evidence="8 9">
    <name type="scientific">Candidatus Spyradosoma merdigallinarum</name>
    <dbReference type="NCBI Taxonomy" id="2840950"/>
    <lineage>
        <taxon>Bacteria</taxon>
        <taxon>Pseudomonadati</taxon>
        <taxon>Verrucomicrobiota</taxon>
        <taxon>Opitutia</taxon>
        <taxon>Opitutia incertae sedis</taxon>
        <taxon>Candidatus Spyradosoma</taxon>
    </lineage>
</organism>
<reference evidence="8" key="1">
    <citation type="submission" date="2020-10" db="EMBL/GenBank/DDBJ databases">
        <authorList>
            <person name="Gilroy R."/>
        </authorList>
    </citation>
    <scope>NUCLEOTIDE SEQUENCE</scope>
    <source>
        <strain evidence="8">10669</strain>
    </source>
</reference>
<comment type="subcellular location">
    <subcellularLocation>
        <location evidence="1">Cell membrane</location>
        <topology evidence="1">Single-pass membrane protein</topology>
    </subcellularLocation>
</comment>
<gene>
    <name evidence="8" type="ORF">IAC75_04585</name>
</gene>
<evidence type="ECO:0000313" key="8">
    <source>
        <dbReference type="EMBL" id="HIV04411.1"/>
    </source>
</evidence>
<keyword evidence="3 6" id="KW-0812">Transmembrane</keyword>
<keyword evidence="2" id="KW-1003">Cell membrane</keyword>
<dbReference type="AlphaFoldDB" id="A0A9D1NKR1"/>
<evidence type="ECO:0000256" key="5">
    <source>
        <dbReference type="ARBA" id="ARBA00023136"/>
    </source>
</evidence>
<comment type="caution">
    <text evidence="8">The sequence shown here is derived from an EMBL/GenBank/DDBJ whole genome shotgun (WGS) entry which is preliminary data.</text>
</comment>
<evidence type="ECO:0000313" key="9">
    <source>
        <dbReference type="Proteomes" id="UP000886812"/>
    </source>
</evidence>
<evidence type="ECO:0000256" key="1">
    <source>
        <dbReference type="ARBA" id="ARBA00004162"/>
    </source>
</evidence>
<dbReference type="Proteomes" id="UP000886812">
    <property type="component" value="Unassembled WGS sequence"/>
</dbReference>
<feature type="domain" description="Phage shock protein PspC N-terminal" evidence="7">
    <location>
        <begin position="7"/>
        <end position="62"/>
    </location>
</feature>
<name>A0A9D1NKR1_9BACT</name>
<feature type="transmembrane region" description="Helical" evidence="6">
    <location>
        <begin position="32"/>
        <end position="59"/>
    </location>
</feature>
<accession>A0A9D1NKR1</accession>
<sequence length="65" mass="7169">MTTNTNRLYRSRDGIVAGVCGGIADFFGLDAFLIRLATLILILAGGLSFWVYIILWLIIPKAPQQ</sequence>
<dbReference type="Pfam" id="PF04024">
    <property type="entry name" value="PspC"/>
    <property type="match status" value="1"/>
</dbReference>
<evidence type="ECO:0000256" key="3">
    <source>
        <dbReference type="ARBA" id="ARBA00022692"/>
    </source>
</evidence>
<dbReference type="EMBL" id="DVOG01000122">
    <property type="protein sequence ID" value="HIV04411.1"/>
    <property type="molecule type" value="Genomic_DNA"/>
</dbReference>
<dbReference type="GO" id="GO:0005886">
    <property type="term" value="C:plasma membrane"/>
    <property type="evidence" value="ECO:0007669"/>
    <property type="project" value="UniProtKB-SubCell"/>
</dbReference>
<dbReference type="PANTHER" id="PTHR33885">
    <property type="entry name" value="PHAGE SHOCK PROTEIN C"/>
    <property type="match status" value="1"/>
</dbReference>
<keyword evidence="4 6" id="KW-1133">Transmembrane helix</keyword>
<evidence type="ECO:0000256" key="4">
    <source>
        <dbReference type="ARBA" id="ARBA00022989"/>
    </source>
</evidence>
<evidence type="ECO:0000256" key="6">
    <source>
        <dbReference type="SAM" id="Phobius"/>
    </source>
</evidence>
<dbReference type="PANTHER" id="PTHR33885:SF3">
    <property type="entry name" value="PHAGE SHOCK PROTEIN C"/>
    <property type="match status" value="1"/>
</dbReference>
<proteinExistence type="predicted"/>